<evidence type="ECO:0000256" key="3">
    <source>
        <dbReference type="ARBA" id="ARBA00022692"/>
    </source>
</evidence>
<dbReference type="RefSeq" id="WP_015711142.1">
    <property type="nucleotide sequence ID" value="NC_015577.1"/>
</dbReference>
<dbReference type="Proteomes" id="UP000009222">
    <property type="component" value="Chromosome"/>
</dbReference>
<accession>F5Y9K3</accession>
<dbReference type="HOGENOM" id="CLU_028880_2_2_12"/>
<evidence type="ECO:0000256" key="5">
    <source>
        <dbReference type="ARBA" id="ARBA00023136"/>
    </source>
</evidence>
<feature type="transmembrane region" description="Helical" evidence="6">
    <location>
        <begin position="12"/>
        <end position="30"/>
    </location>
</feature>
<feature type="transmembrane region" description="Helical" evidence="6">
    <location>
        <begin position="247"/>
        <end position="264"/>
    </location>
</feature>
<evidence type="ECO:0000256" key="6">
    <source>
        <dbReference type="SAM" id="Phobius"/>
    </source>
</evidence>
<protein>
    <submittedName>
        <fullName evidence="7">Ribose transport system permease protein RbsC</fullName>
    </submittedName>
</protein>
<feature type="transmembrane region" description="Helical" evidence="6">
    <location>
        <begin position="93"/>
        <end position="118"/>
    </location>
</feature>
<evidence type="ECO:0000256" key="1">
    <source>
        <dbReference type="ARBA" id="ARBA00004651"/>
    </source>
</evidence>
<evidence type="ECO:0000313" key="7">
    <source>
        <dbReference type="EMBL" id="AEF82187.1"/>
    </source>
</evidence>
<keyword evidence="3 6" id="KW-0812">Transmembrane</keyword>
<reference evidence="7 8" key="2">
    <citation type="journal article" date="2011" name="ISME J.">
        <title>RNA-seq reveals cooperative metabolic interactions between two termite-gut spirochete species in co-culture.</title>
        <authorList>
            <person name="Rosenthal A.Z."/>
            <person name="Matson E.G."/>
            <person name="Eldar A."/>
            <person name="Leadbetter J.R."/>
        </authorList>
    </citation>
    <scope>NUCLEOTIDE SEQUENCE [LARGE SCALE GENOMIC DNA]</scope>
    <source>
        <strain evidence="8">ATCC BAA-888 / DSM 13862 / ZAS-9</strain>
    </source>
</reference>
<dbReference type="AlphaFoldDB" id="F5Y9K3"/>
<evidence type="ECO:0000256" key="4">
    <source>
        <dbReference type="ARBA" id="ARBA00022989"/>
    </source>
</evidence>
<organism evidence="7 8">
    <name type="scientific">Leadbettera azotonutricia (strain ATCC BAA-888 / DSM 13862 / ZAS-9)</name>
    <name type="common">Treponema azotonutricium</name>
    <dbReference type="NCBI Taxonomy" id="545695"/>
    <lineage>
        <taxon>Bacteria</taxon>
        <taxon>Pseudomonadati</taxon>
        <taxon>Spirochaetota</taxon>
        <taxon>Spirochaetia</taxon>
        <taxon>Spirochaetales</taxon>
        <taxon>Breznakiellaceae</taxon>
        <taxon>Leadbettera</taxon>
    </lineage>
</organism>
<dbReference type="CDD" id="cd06579">
    <property type="entry name" value="TM_PBP1_transp_AraH_like"/>
    <property type="match status" value="1"/>
</dbReference>
<reference evidence="8" key="1">
    <citation type="submission" date="2009-12" db="EMBL/GenBank/DDBJ databases">
        <title>Complete sequence of Treponema azotonutricium strain ZAS-9.</title>
        <authorList>
            <person name="Tetu S.G."/>
            <person name="Matson E."/>
            <person name="Ren Q."/>
            <person name="Seshadri R."/>
            <person name="Elbourne L."/>
            <person name="Hassan K.A."/>
            <person name="Durkin A."/>
            <person name="Radune D."/>
            <person name="Mohamoud Y."/>
            <person name="Shay R."/>
            <person name="Jin S."/>
            <person name="Zhang X."/>
            <person name="Lucey K."/>
            <person name="Ballor N.R."/>
            <person name="Ottesen E."/>
            <person name="Rosenthal R."/>
            <person name="Allen A."/>
            <person name="Leadbetter J.R."/>
            <person name="Paulsen I.T."/>
        </authorList>
    </citation>
    <scope>NUCLEOTIDE SEQUENCE [LARGE SCALE GENOMIC DNA]</scope>
    <source>
        <strain evidence="8">ATCC BAA-888 / DSM 13862 / ZAS-9</strain>
    </source>
</reference>
<dbReference type="STRING" id="545695.TREAZ_0831"/>
<gene>
    <name evidence="7" type="ordered locus">TREAZ_0831</name>
</gene>
<feature type="transmembrane region" description="Helical" evidence="6">
    <location>
        <begin position="299"/>
        <end position="316"/>
    </location>
</feature>
<feature type="transmembrane region" description="Helical" evidence="6">
    <location>
        <begin position="42"/>
        <end position="63"/>
    </location>
</feature>
<dbReference type="KEGG" id="taz:TREAZ_0831"/>
<feature type="transmembrane region" description="Helical" evidence="6">
    <location>
        <begin position="164"/>
        <end position="186"/>
    </location>
</feature>
<dbReference type="GO" id="GO:0005886">
    <property type="term" value="C:plasma membrane"/>
    <property type="evidence" value="ECO:0007669"/>
    <property type="project" value="UniProtKB-SubCell"/>
</dbReference>
<keyword evidence="4 6" id="KW-1133">Transmembrane helix</keyword>
<dbReference type="GO" id="GO:0022857">
    <property type="term" value="F:transmembrane transporter activity"/>
    <property type="evidence" value="ECO:0007669"/>
    <property type="project" value="InterPro"/>
</dbReference>
<dbReference type="InterPro" id="IPR001851">
    <property type="entry name" value="ABC_transp_permease"/>
</dbReference>
<dbReference type="eggNOG" id="COG1172">
    <property type="taxonomic scope" value="Bacteria"/>
</dbReference>
<evidence type="ECO:0000256" key="2">
    <source>
        <dbReference type="ARBA" id="ARBA00022475"/>
    </source>
</evidence>
<name>F5Y9K3_LEAAZ</name>
<keyword evidence="5 6" id="KW-0472">Membrane</keyword>
<dbReference type="FunCoup" id="F5Y9K3">
    <property type="interactions" value="198"/>
</dbReference>
<feature type="transmembrane region" description="Helical" evidence="6">
    <location>
        <begin position="271"/>
        <end position="293"/>
    </location>
</feature>
<keyword evidence="2" id="KW-1003">Cell membrane</keyword>
<comment type="subcellular location">
    <subcellularLocation>
        <location evidence="1">Cell membrane</location>
        <topology evidence="1">Multi-pass membrane protein</topology>
    </subcellularLocation>
</comment>
<evidence type="ECO:0000313" key="8">
    <source>
        <dbReference type="Proteomes" id="UP000009222"/>
    </source>
</evidence>
<sequence length="332" mass="34919">MKTKGLDFRGMLIKYGIYFVLVALFILFAALKPRAFLSSENIFNILRQVSVVGIASAGMTCVMLTAGIDLSVGAVIGIVGVITALFISPEKGWGLGLPLGLTAGMVCGLILGFVNGFIVTKLKMFPMIATLGTMTSIRGAAYLITGGKPIFGFPKGFSVIGQGYIWVIPIPVIIMIIMFFITYILLNKLRIGRYIYGVGGNEEASRLSGVDVQKIKYFVYAFSGLCCAIAGIVLLSRTNSGTPKAGTSYEMSIITAVVLGGVSINGGEGKITGVIAGVLIMGVLANGMIIVGLSDYVQQVIQGLVLIAAVAFDVYAKQIKQLVSQADTAAAV</sequence>
<feature type="transmembrane region" description="Helical" evidence="6">
    <location>
        <begin position="70"/>
        <end position="87"/>
    </location>
</feature>
<proteinExistence type="predicted"/>
<keyword evidence="8" id="KW-1185">Reference proteome</keyword>
<dbReference type="InParanoid" id="F5Y9K3"/>
<dbReference type="EMBL" id="CP001841">
    <property type="protein sequence ID" value="AEF82187.1"/>
    <property type="molecule type" value="Genomic_DNA"/>
</dbReference>
<dbReference type="Pfam" id="PF02653">
    <property type="entry name" value="BPD_transp_2"/>
    <property type="match status" value="1"/>
</dbReference>
<dbReference type="PANTHER" id="PTHR32196">
    <property type="entry name" value="ABC TRANSPORTER PERMEASE PROTEIN YPHD-RELATED-RELATED"/>
    <property type="match status" value="1"/>
</dbReference>
<feature type="transmembrane region" description="Helical" evidence="6">
    <location>
        <begin position="217"/>
        <end position="235"/>
    </location>
</feature>